<protein>
    <submittedName>
        <fullName evidence="1">Gp045</fullName>
    </submittedName>
</protein>
<keyword evidence="2" id="KW-1185">Reference proteome</keyword>
<dbReference type="KEGG" id="vg:18565622"/>
<evidence type="ECO:0000313" key="2">
    <source>
        <dbReference type="Proteomes" id="UP000002347"/>
    </source>
</evidence>
<dbReference type="EMBL" id="GU580941">
    <property type="protein sequence ID" value="ADD80936.1"/>
    <property type="molecule type" value="Genomic_DNA"/>
</dbReference>
<evidence type="ECO:0000313" key="1">
    <source>
        <dbReference type="EMBL" id="ADD80936.1"/>
    </source>
</evidence>
<name>D4P7F6_9CAUD</name>
<proteinExistence type="predicted"/>
<dbReference type="Proteomes" id="UP000002347">
    <property type="component" value="Segment"/>
</dbReference>
<reference evidence="1 2" key="1">
    <citation type="journal article" date="2011" name="Appl. Environ. Microbiol.">
        <title>Genomic and functional analyses of Rhodococcus equi phages ReqiPepy6, ReqiPoco6, ReqiPine5, and ReqiDocB7.</title>
        <authorList>
            <person name="Summer E.J."/>
            <person name="Liu M."/>
            <person name="Gill J.J."/>
            <person name="Grant M."/>
            <person name="Chan-Cortes T.N."/>
            <person name="Ferguson L."/>
            <person name="Janes C."/>
            <person name="Lange K."/>
            <person name="Bertoli M."/>
            <person name="Moore C."/>
            <person name="Orchard R.C."/>
            <person name="Cohen N."/>
            <person name="Young R."/>
        </authorList>
    </citation>
    <scope>NUCLEOTIDE SEQUENCE [LARGE SCALE GENOMIC DNA]</scope>
</reference>
<dbReference type="RefSeq" id="YP_009017659.1">
    <property type="nucleotide sequence ID" value="NC_023735.1"/>
</dbReference>
<organism evidence="1 2">
    <name type="scientific">Rhodococcus phage ReqiPepy6</name>
    <dbReference type="NCBI Taxonomy" id="691965"/>
    <lineage>
        <taxon>Viruses</taxon>
        <taxon>Duplodnaviria</taxon>
        <taxon>Heunggongvirae</taxon>
        <taxon>Uroviricota</taxon>
        <taxon>Caudoviricetes</taxon>
        <taxon>Pepyhexavirus</taxon>
        <taxon>Pepyhexavirus pepy6</taxon>
    </lineage>
</organism>
<accession>D4P7F6</accession>
<gene>
    <name evidence="1" type="ORF">Pepy6gene045</name>
</gene>
<sequence length="90" mass="10182">MNKIHLALAAGTFVVAGIAAVNYAHISREEKAKRAEIKKNQELDIQAINLAAERMKEKLNDGVHFESIYDLFRDLGDEINFQKIAVRIED</sequence>
<dbReference type="GeneID" id="18565622"/>